<dbReference type="Pfam" id="PF00646">
    <property type="entry name" value="F-box"/>
    <property type="match status" value="1"/>
</dbReference>
<dbReference type="SMART" id="SM00256">
    <property type="entry name" value="FBOX"/>
    <property type="match status" value="1"/>
</dbReference>
<protein>
    <recommendedName>
        <fullName evidence="1">F-box domain-containing protein</fullName>
    </recommendedName>
</protein>
<name>A0AAD5XZE0_9FUNG</name>
<evidence type="ECO:0000313" key="3">
    <source>
        <dbReference type="Proteomes" id="UP001211065"/>
    </source>
</evidence>
<keyword evidence="3" id="KW-1185">Reference proteome</keyword>
<dbReference type="SUPFAM" id="SSF81383">
    <property type="entry name" value="F-box domain"/>
    <property type="match status" value="1"/>
</dbReference>
<dbReference type="InterPro" id="IPR036047">
    <property type="entry name" value="F-box-like_dom_sf"/>
</dbReference>
<accession>A0AAD5XZE0</accession>
<dbReference type="Proteomes" id="UP001211065">
    <property type="component" value="Unassembled WGS sequence"/>
</dbReference>
<evidence type="ECO:0000313" key="2">
    <source>
        <dbReference type="EMBL" id="KAJ3222521.1"/>
    </source>
</evidence>
<dbReference type="PROSITE" id="PS50181">
    <property type="entry name" value="FBOX"/>
    <property type="match status" value="1"/>
</dbReference>
<dbReference type="AlphaFoldDB" id="A0AAD5XZE0"/>
<sequence length="375" mass="44405">MEVNTISDSSTVSNKKFCKNECSILSSSKNLLVCGIEMLPVELKENIFQNLELEDLFSISLVNRAFNSIIKDVLPLFHCVLIKRTKPKQLLKYTSTPIDLKDDDDCSFLSEQSRINSSSDKLNIKNRTRNVILEYEIPNQHVFFEKTNVKYLKLLYKNDNLFKLLKYLQKSATINLITLEVFEIFLNLKKKINFLNFLKEHQLHVTAFIDFNLLDGKPHIEYMKRYQESIKYISPIFENLLIKNTFKDLKEFSLFFDPYHFEHYFKILIDIVIPNLMKMSIESISIKQKGRPSHFCNFKNQLRNKINSLFNADPNFETKLQMLCITCVGSGIRETIKFRPEFDHYTLFLNNGVDTIKKEKRYFWPLYLREIQNFE</sequence>
<feature type="domain" description="F-box" evidence="1">
    <location>
        <begin position="33"/>
        <end position="80"/>
    </location>
</feature>
<dbReference type="InterPro" id="IPR001810">
    <property type="entry name" value="F-box_dom"/>
</dbReference>
<comment type="caution">
    <text evidence="2">The sequence shown here is derived from an EMBL/GenBank/DDBJ whole genome shotgun (WGS) entry which is preliminary data.</text>
</comment>
<proteinExistence type="predicted"/>
<organism evidence="2 3">
    <name type="scientific">Clydaea vesicula</name>
    <dbReference type="NCBI Taxonomy" id="447962"/>
    <lineage>
        <taxon>Eukaryota</taxon>
        <taxon>Fungi</taxon>
        <taxon>Fungi incertae sedis</taxon>
        <taxon>Chytridiomycota</taxon>
        <taxon>Chytridiomycota incertae sedis</taxon>
        <taxon>Chytridiomycetes</taxon>
        <taxon>Lobulomycetales</taxon>
        <taxon>Lobulomycetaceae</taxon>
        <taxon>Clydaea</taxon>
    </lineage>
</organism>
<dbReference type="Gene3D" id="1.20.1280.50">
    <property type="match status" value="1"/>
</dbReference>
<reference evidence="2" key="1">
    <citation type="submission" date="2020-05" db="EMBL/GenBank/DDBJ databases">
        <title>Phylogenomic resolution of chytrid fungi.</title>
        <authorList>
            <person name="Stajich J.E."/>
            <person name="Amses K."/>
            <person name="Simmons R."/>
            <person name="Seto K."/>
            <person name="Myers J."/>
            <person name="Bonds A."/>
            <person name="Quandt C.A."/>
            <person name="Barry K."/>
            <person name="Liu P."/>
            <person name="Grigoriev I."/>
            <person name="Longcore J.E."/>
            <person name="James T.Y."/>
        </authorList>
    </citation>
    <scope>NUCLEOTIDE SEQUENCE</scope>
    <source>
        <strain evidence="2">JEL0476</strain>
    </source>
</reference>
<dbReference type="CDD" id="cd09917">
    <property type="entry name" value="F-box_SF"/>
    <property type="match status" value="1"/>
</dbReference>
<evidence type="ECO:0000259" key="1">
    <source>
        <dbReference type="PROSITE" id="PS50181"/>
    </source>
</evidence>
<dbReference type="EMBL" id="JADGJW010000172">
    <property type="protein sequence ID" value="KAJ3222521.1"/>
    <property type="molecule type" value="Genomic_DNA"/>
</dbReference>
<gene>
    <name evidence="2" type="ORF">HK099_002229</name>
</gene>